<reference evidence="6 7" key="1">
    <citation type="submission" date="2018-01" db="EMBL/GenBank/DDBJ databases">
        <title>Complete genome sequence of Salinigranum rubrum GX10T, an extremely halophilic archaeon isolated from a marine solar saltern.</title>
        <authorList>
            <person name="Han S."/>
        </authorList>
    </citation>
    <scope>NUCLEOTIDE SEQUENCE [LARGE SCALE GENOMIC DNA]</scope>
    <source>
        <strain evidence="6 7">GX10</strain>
    </source>
</reference>
<organism evidence="6 7">
    <name type="scientific">Salinigranum rubrum</name>
    <dbReference type="NCBI Taxonomy" id="755307"/>
    <lineage>
        <taxon>Archaea</taxon>
        <taxon>Methanobacteriati</taxon>
        <taxon>Methanobacteriota</taxon>
        <taxon>Stenosarchaea group</taxon>
        <taxon>Halobacteria</taxon>
        <taxon>Halobacteriales</taxon>
        <taxon>Haloferacaceae</taxon>
        <taxon>Salinigranum</taxon>
    </lineage>
</organism>
<dbReference type="InterPro" id="IPR055237">
    <property type="entry name" value="Cdc6_lid"/>
</dbReference>
<dbReference type="KEGG" id="srub:C2R22_09375"/>
<name>A0A2I8VIR6_9EURY</name>
<dbReference type="Gene3D" id="3.40.50.300">
    <property type="entry name" value="P-loop containing nucleotide triphosphate hydrolases"/>
    <property type="match status" value="1"/>
</dbReference>
<dbReference type="InterPro" id="IPR027417">
    <property type="entry name" value="P-loop_NTPase"/>
</dbReference>
<keyword evidence="3" id="KW-0067">ATP-binding</keyword>
<proteinExistence type="predicted"/>
<dbReference type="SUPFAM" id="SSF52540">
    <property type="entry name" value="P-loop containing nucleoside triphosphate hydrolases"/>
    <property type="match status" value="1"/>
</dbReference>
<sequence length="396" mass="43152">MDLDERIERRRRGESERALVRDFDVLSPVTHLTEPNGRGPVLERLLDVLDPTFGGDLPDDAYVWGPKGTGKSAVVSALFGHLSERNARRQSTILTTTRAVAPPATLFVYVDARDASSEFALYHDILDSVVDESVPEGGVGTDDLRDRLGEELSGTTQAVVAVDHVNESNALTTPQIDSLLDMPSMAYLVVGRDPPDADVPGSDESVAARVDETIEVPHYERHALVDILTQRASLGLARNAVSHTDIREVASWADGDAHDALAVVFGAADHALERGDDRITTDDIEVGMDAVPWPSVSLGRVLALPENRRRILRRLLELDASAVSSVTAATDALTADPHIDLSATTIKRVLYELAEAGVVKRIETDDDDDRGLGRPPSRLEPQFPTRVFRRLVDIDD</sequence>
<gene>
    <name evidence="6" type="ORF">C2R22_09375</name>
</gene>
<keyword evidence="2" id="KW-0547">Nucleotide-binding</keyword>
<evidence type="ECO:0000256" key="1">
    <source>
        <dbReference type="ARBA" id="ARBA00022705"/>
    </source>
</evidence>
<accession>A0A2I8VIR6</accession>
<dbReference type="GeneID" id="35592300"/>
<feature type="domain" description="Orc1-like AAA ATPase" evidence="4">
    <location>
        <begin position="37"/>
        <end position="190"/>
    </location>
</feature>
<dbReference type="Pfam" id="PF22703">
    <property type="entry name" value="Cdc6_lid"/>
    <property type="match status" value="1"/>
</dbReference>
<evidence type="ECO:0000313" key="6">
    <source>
        <dbReference type="EMBL" id="AUV81833.1"/>
    </source>
</evidence>
<evidence type="ECO:0000313" key="7">
    <source>
        <dbReference type="Proteomes" id="UP000236584"/>
    </source>
</evidence>
<dbReference type="RefSeq" id="WP_103425522.1">
    <property type="nucleotide sequence ID" value="NZ_CP026309.1"/>
</dbReference>
<dbReference type="InterPro" id="IPR041664">
    <property type="entry name" value="AAA_16"/>
</dbReference>
<protein>
    <submittedName>
        <fullName evidence="6">AAA family ATPase</fullName>
    </submittedName>
</protein>
<dbReference type="GO" id="GO:0006260">
    <property type="term" value="P:DNA replication"/>
    <property type="evidence" value="ECO:0007669"/>
    <property type="project" value="UniProtKB-KW"/>
</dbReference>
<evidence type="ECO:0000256" key="2">
    <source>
        <dbReference type="ARBA" id="ARBA00022741"/>
    </source>
</evidence>
<evidence type="ECO:0000259" key="5">
    <source>
        <dbReference type="Pfam" id="PF22703"/>
    </source>
</evidence>
<evidence type="ECO:0000259" key="4">
    <source>
        <dbReference type="Pfam" id="PF13191"/>
    </source>
</evidence>
<dbReference type="AlphaFoldDB" id="A0A2I8VIR6"/>
<dbReference type="GO" id="GO:0005524">
    <property type="term" value="F:ATP binding"/>
    <property type="evidence" value="ECO:0007669"/>
    <property type="project" value="UniProtKB-KW"/>
</dbReference>
<dbReference type="Pfam" id="PF13191">
    <property type="entry name" value="AAA_16"/>
    <property type="match status" value="1"/>
</dbReference>
<evidence type="ECO:0000256" key="3">
    <source>
        <dbReference type="ARBA" id="ARBA00022840"/>
    </source>
</evidence>
<dbReference type="Gene3D" id="1.10.8.60">
    <property type="match status" value="1"/>
</dbReference>
<dbReference type="EMBL" id="CP026309">
    <property type="protein sequence ID" value="AUV81833.1"/>
    <property type="molecule type" value="Genomic_DNA"/>
</dbReference>
<feature type="domain" description="Cdc6 AAA+ ATPase-type lid" evidence="5">
    <location>
        <begin position="226"/>
        <end position="285"/>
    </location>
</feature>
<dbReference type="OrthoDB" id="213998at2157"/>
<dbReference type="Proteomes" id="UP000236584">
    <property type="component" value="Chromosome"/>
</dbReference>
<keyword evidence="1" id="KW-0235">DNA replication</keyword>
<keyword evidence="7" id="KW-1185">Reference proteome</keyword>